<comment type="caution">
    <text evidence="1">The sequence shown here is derived from an EMBL/GenBank/DDBJ whole genome shotgun (WGS) entry which is preliminary data.</text>
</comment>
<evidence type="ECO:0000313" key="1">
    <source>
        <dbReference type="EMBL" id="MBO8455547.1"/>
    </source>
</evidence>
<dbReference type="EMBL" id="JADIMK010000040">
    <property type="protein sequence ID" value="MBO8455547.1"/>
    <property type="molecule type" value="Genomic_DNA"/>
</dbReference>
<sequence>MILDEEGRVSLSVRGYVYSGVGDNQSWDDTEASVPAAAQSMEVCVYDRDDISFSDPLASSFGVTSMTGYYEIDLVFASSDDIIIRVSPADASADTASEFVSGFYSWSGSLYDDESGVYVANMPPLYLE</sequence>
<reference evidence="1" key="1">
    <citation type="submission" date="2020-10" db="EMBL/GenBank/DDBJ databases">
        <authorList>
            <person name="Gilroy R."/>
        </authorList>
    </citation>
    <scope>NUCLEOTIDE SEQUENCE</scope>
    <source>
        <strain evidence="1">B1-3475</strain>
    </source>
</reference>
<dbReference type="AlphaFoldDB" id="A0A9D9HKJ1"/>
<protein>
    <submittedName>
        <fullName evidence="1">Uncharacterized protein</fullName>
    </submittedName>
</protein>
<dbReference type="Proteomes" id="UP000823617">
    <property type="component" value="Unassembled WGS sequence"/>
</dbReference>
<organism evidence="1 2">
    <name type="scientific">Candidatus Cryptobacteroides intestinigallinarum</name>
    <dbReference type="NCBI Taxonomy" id="2840767"/>
    <lineage>
        <taxon>Bacteria</taxon>
        <taxon>Pseudomonadati</taxon>
        <taxon>Bacteroidota</taxon>
        <taxon>Bacteroidia</taxon>
        <taxon>Bacteroidales</taxon>
        <taxon>Candidatus Cryptobacteroides</taxon>
    </lineage>
</organism>
<proteinExistence type="predicted"/>
<gene>
    <name evidence="1" type="ORF">IAC08_03980</name>
</gene>
<reference evidence="1" key="2">
    <citation type="journal article" date="2021" name="PeerJ">
        <title>Extensive microbial diversity within the chicken gut microbiome revealed by metagenomics and culture.</title>
        <authorList>
            <person name="Gilroy R."/>
            <person name="Ravi A."/>
            <person name="Getino M."/>
            <person name="Pursley I."/>
            <person name="Horton D.L."/>
            <person name="Alikhan N.F."/>
            <person name="Baker D."/>
            <person name="Gharbi K."/>
            <person name="Hall N."/>
            <person name="Watson M."/>
            <person name="Adriaenssens E.M."/>
            <person name="Foster-Nyarko E."/>
            <person name="Jarju S."/>
            <person name="Secka A."/>
            <person name="Antonio M."/>
            <person name="Oren A."/>
            <person name="Chaudhuri R.R."/>
            <person name="La Ragione R."/>
            <person name="Hildebrand F."/>
            <person name="Pallen M.J."/>
        </authorList>
    </citation>
    <scope>NUCLEOTIDE SEQUENCE</scope>
    <source>
        <strain evidence="1">B1-3475</strain>
    </source>
</reference>
<accession>A0A9D9HKJ1</accession>
<name>A0A9D9HKJ1_9BACT</name>
<evidence type="ECO:0000313" key="2">
    <source>
        <dbReference type="Proteomes" id="UP000823617"/>
    </source>
</evidence>